<gene>
    <name evidence="5" type="ORF">AB4876_06470</name>
</gene>
<dbReference type="InterPro" id="IPR001638">
    <property type="entry name" value="Solute-binding_3/MltF_N"/>
</dbReference>
<comment type="caution">
    <text evidence="5">The sequence shown here is derived from an EMBL/GenBank/DDBJ whole genome shotgun (WGS) entry which is preliminary data.</text>
</comment>
<dbReference type="PANTHER" id="PTHR35936:SF17">
    <property type="entry name" value="ARGININE-BINDING EXTRACELLULAR PROTEIN ARTP"/>
    <property type="match status" value="1"/>
</dbReference>
<evidence type="ECO:0000313" key="5">
    <source>
        <dbReference type="EMBL" id="MEX1668547.1"/>
    </source>
</evidence>
<comment type="subcellular location">
    <subcellularLocation>
        <location evidence="1">Cell envelope</location>
    </subcellularLocation>
</comment>
<dbReference type="Proteomes" id="UP001557485">
    <property type="component" value="Unassembled WGS sequence"/>
</dbReference>
<name>A0ABV3U5K7_9GAMM</name>
<protein>
    <submittedName>
        <fullName evidence="5">Substrate-binding periplasmic protein</fullName>
    </submittedName>
</protein>
<reference evidence="5 6" key="1">
    <citation type="journal article" date="2011" name="Int. J. Syst. Evol. Microbiol.">
        <title>Zhongshania antarctica gen. nov., sp. nov. and Zhongshania guokunii sp. nov., gammaproteobacteria respectively isolated from coastal attached (fast) ice and surface seawater of the Antarctic.</title>
        <authorList>
            <person name="Li H.J."/>
            <person name="Zhang X.Y."/>
            <person name="Chen C.X."/>
            <person name="Zhang Y.J."/>
            <person name="Gao Z.M."/>
            <person name="Yu Y."/>
            <person name="Chen X.L."/>
            <person name="Chen B."/>
            <person name="Zhang Y.Z."/>
        </authorList>
    </citation>
    <scope>NUCLEOTIDE SEQUENCE [LARGE SCALE GENOMIC DNA]</scope>
    <source>
        <strain evidence="5 6">ZS6-22T</strain>
    </source>
</reference>
<evidence type="ECO:0000256" key="2">
    <source>
        <dbReference type="ARBA" id="ARBA00010333"/>
    </source>
</evidence>
<dbReference type="PANTHER" id="PTHR35936">
    <property type="entry name" value="MEMBRANE-BOUND LYTIC MUREIN TRANSGLYCOSYLASE F"/>
    <property type="match status" value="1"/>
</dbReference>
<organism evidence="5 6">
    <name type="scientific">Zhongshania guokunii</name>
    <dbReference type="NCBI Taxonomy" id="641783"/>
    <lineage>
        <taxon>Bacteria</taxon>
        <taxon>Pseudomonadati</taxon>
        <taxon>Pseudomonadota</taxon>
        <taxon>Gammaproteobacteria</taxon>
        <taxon>Cellvibrionales</taxon>
        <taxon>Spongiibacteraceae</taxon>
        <taxon>Zhongshania</taxon>
    </lineage>
</organism>
<dbReference type="Gene3D" id="3.40.190.10">
    <property type="entry name" value="Periplasmic binding protein-like II"/>
    <property type="match status" value="3"/>
</dbReference>
<evidence type="ECO:0000256" key="1">
    <source>
        <dbReference type="ARBA" id="ARBA00004196"/>
    </source>
</evidence>
<evidence type="ECO:0000259" key="4">
    <source>
        <dbReference type="Pfam" id="PF00497"/>
    </source>
</evidence>
<evidence type="ECO:0000256" key="3">
    <source>
        <dbReference type="ARBA" id="ARBA00022729"/>
    </source>
</evidence>
<proteinExistence type="inferred from homology"/>
<accession>A0ABV3U5K7</accession>
<dbReference type="InterPro" id="IPR018313">
    <property type="entry name" value="SBP_3_CS"/>
</dbReference>
<sequence>MTSERSIMKLLRAILGRPLLNLLGVLLLAVLAASTVHAREYDDVIKSQYIEFAVYRDFPPYSYLKEGVPAGIDVDIAKRIASELGLEARWQWLTADETVDDDLRNAIWKGSVVERKVADVMLRVPYDREYAYAQDGYGLPRNDMVVMLAPYHKESWQLVRDIKKTGEVRNLAIFQYQPIGVEIDSLPDFFLVGTYQGRLRENVHHYSTVYGALADLNAGKLSAVAGMRSQLEWGLPNKPSNFDIDDDGLEALGRKSWDIGIAIKENYRQLGYAVEAVITAMIDSGDMAKVFTQYGVSYELPSTYELDAE</sequence>
<keyword evidence="6" id="KW-1185">Reference proteome</keyword>
<dbReference type="RefSeq" id="WP_368380833.1">
    <property type="nucleotide sequence ID" value="NZ_JBFRYA010000004.1"/>
</dbReference>
<comment type="similarity">
    <text evidence="2">Belongs to the bacterial solute-binding protein 3 family.</text>
</comment>
<keyword evidence="3" id="KW-0732">Signal</keyword>
<feature type="domain" description="Solute-binding protein family 3/N-terminal" evidence="4">
    <location>
        <begin position="51"/>
        <end position="294"/>
    </location>
</feature>
<dbReference type="SUPFAM" id="SSF53850">
    <property type="entry name" value="Periplasmic binding protein-like II"/>
    <property type="match status" value="1"/>
</dbReference>
<evidence type="ECO:0000313" key="6">
    <source>
        <dbReference type="Proteomes" id="UP001557485"/>
    </source>
</evidence>
<dbReference type="EMBL" id="JBFRYA010000004">
    <property type="protein sequence ID" value="MEX1668547.1"/>
    <property type="molecule type" value="Genomic_DNA"/>
</dbReference>
<dbReference type="PROSITE" id="PS01039">
    <property type="entry name" value="SBP_BACTERIAL_3"/>
    <property type="match status" value="1"/>
</dbReference>
<dbReference type="Pfam" id="PF00497">
    <property type="entry name" value="SBP_bac_3"/>
    <property type="match status" value="1"/>
</dbReference>